<dbReference type="Gene3D" id="3.40.50.2000">
    <property type="entry name" value="Glycogen Phosphorylase B"/>
    <property type="match status" value="1"/>
</dbReference>
<dbReference type="Proteomes" id="UP000623967">
    <property type="component" value="Unassembled WGS sequence"/>
</dbReference>
<dbReference type="EMBL" id="JAESWB010000340">
    <property type="protein sequence ID" value="MBL4954463.1"/>
    <property type="molecule type" value="Genomic_DNA"/>
</dbReference>
<evidence type="ECO:0000259" key="1">
    <source>
        <dbReference type="Pfam" id="PF00534"/>
    </source>
</evidence>
<dbReference type="InterPro" id="IPR001296">
    <property type="entry name" value="Glyco_trans_1"/>
</dbReference>
<evidence type="ECO:0000313" key="2">
    <source>
        <dbReference type="EMBL" id="MBL4954463.1"/>
    </source>
</evidence>
<gene>
    <name evidence="2" type="ORF">JK635_20090</name>
</gene>
<protein>
    <submittedName>
        <fullName evidence="2">Glycosyltransferase</fullName>
    </submittedName>
</protein>
<dbReference type="PANTHER" id="PTHR45947:SF3">
    <property type="entry name" value="SULFOQUINOVOSYL TRANSFERASE SQD2"/>
    <property type="match status" value="1"/>
</dbReference>
<dbReference type="RefSeq" id="WP_202655712.1">
    <property type="nucleotide sequence ID" value="NZ_JAESWB010000340.1"/>
</dbReference>
<comment type="caution">
    <text evidence="2">The sequence shown here is derived from an EMBL/GenBank/DDBJ whole genome shotgun (WGS) entry which is preliminary data.</text>
</comment>
<feature type="domain" description="Glycosyl transferase family 1" evidence="1">
    <location>
        <begin position="182"/>
        <end position="340"/>
    </location>
</feature>
<dbReference type="PANTHER" id="PTHR45947">
    <property type="entry name" value="SULFOQUINOVOSYL TRANSFERASE SQD2"/>
    <property type="match status" value="1"/>
</dbReference>
<organism evidence="2 3">
    <name type="scientific">Neobacillus paridis</name>
    <dbReference type="NCBI Taxonomy" id="2803862"/>
    <lineage>
        <taxon>Bacteria</taxon>
        <taxon>Bacillati</taxon>
        <taxon>Bacillota</taxon>
        <taxon>Bacilli</taxon>
        <taxon>Bacillales</taxon>
        <taxon>Bacillaceae</taxon>
        <taxon>Neobacillus</taxon>
    </lineage>
</organism>
<proteinExistence type="predicted"/>
<evidence type="ECO:0000313" key="3">
    <source>
        <dbReference type="Proteomes" id="UP000623967"/>
    </source>
</evidence>
<reference evidence="2 3" key="1">
    <citation type="submission" date="2021-01" db="EMBL/GenBank/DDBJ databases">
        <title>Genome public.</title>
        <authorList>
            <person name="Liu C."/>
            <person name="Sun Q."/>
        </authorList>
    </citation>
    <scope>NUCLEOTIDE SEQUENCE [LARGE SCALE GENOMIC DNA]</scope>
    <source>
        <strain evidence="2 3">YIM B02564</strain>
    </source>
</reference>
<dbReference type="Pfam" id="PF00534">
    <property type="entry name" value="Glycos_transf_1"/>
    <property type="match status" value="1"/>
</dbReference>
<dbReference type="InterPro" id="IPR050194">
    <property type="entry name" value="Glycosyltransferase_grp1"/>
</dbReference>
<sequence length="387" mass="44776">MKVTFFSNFLNHHQLPLCFEMYRLLGNNFKFVATEYIHEERLKMGYKDMSNQYPFTLNTYKSHEEFLNGLKLGDESDIVIIGSAPDIFIKNRLKENKIVFRYSERIFKKGQWRIVNLRNTLSLIKNHTKFSDKNVYMLCASAYTAADFNLVGAYRNKSYRWGYFPEAKEYNIEDLLLSKENMLPKLLWVGRLIKWKHPEYAIEVADKLKQQGWKFTLDIIGSGEMESDMKKMIKSKGLEDCINLLGSMSPDEVRIYMESANIFVFTSDFNEGWGAVLNEAMNSGCAVIASHSIGSAPFLIKNNINGLIYENGNINSLLECVRRVLESSEFRKVLGVNAYNTIVNDWNAKKAAERFLYVSENLLADKTIFFDDGICSKSEILTQRFIY</sequence>
<dbReference type="CDD" id="cd03801">
    <property type="entry name" value="GT4_PimA-like"/>
    <property type="match status" value="1"/>
</dbReference>
<dbReference type="SUPFAM" id="SSF53756">
    <property type="entry name" value="UDP-Glycosyltransferase/glycogen phosphorylase"/>
    <property type="match status" value="1"/>
</dbReference>
<accession>A0ABS1TV65</accession>
<name>A0ABS1TV65_9BACI</name>
<keyword evidence="3" id="KW-1185">Reference proteome</keyword>